<feature type="region of interest" description="Disordered" evidence="1">
    <location>
        <begin position="264"/>
        <end position="283"/>
    </location>
</feature>
<accession>A0A7R9JXR3</accession>
<evidence type="ECO:0000313" key="2">
    <source>
        <dbReference type="EMBL" id="CAD7593449.1"/>
    </source>
</evidence>
<name>A0A7R9JXR3_TIMGE</name>
<protein>
    <submittedName>
        <fullName evidence="2">Uncharacterized protein</fullName>
    </submittedName>
</protein>
<organism evidence="2">
    <name type="scientific">Timema genevievae</name>
    <name type="common">Walking stick</name>
    <dbReference type="NCBI Taxonomy" id="629358"/>
    <lineage>
        <taxon>Eukaryota</taxon>
        <taxon>Metazoa</taxon>
        <taxon>Ecdysozoa</taxon>
        <taxon>Arthropoda</taxon>
        <taxon>Hexapoda</taxon>
        <taxon>Insecta</taxon>
        <taxon>Pterygota</taxon>
        <taxon>Neoptera</taxon>
        <taxon>Polyneoptera</taxon>
        <taxon>Phasmatodea</taxon>
        <taxon>Timematodea</taxon>
        <taxon>Timematoidea</taxon>
        <taxon>Timematidae</taxon>
        <taxon>Timema</taxon>
    </lineage>
</organism>
<dbReference type="EMBL" id="OE840954">
    <property type="protein sequence ID" value="CAD7593449.1"/>
    <property type="molecule type" value="Genomic_DNA"/>
</dbReference>
<evidence type="ECO:0000256" key="1">
    <source>
        <dbReference type="SAM" id="MobiDB-lite"/>
    </source>
</evidence>
<proteinExistence type="predicted"/>
<sequence>MNPPAVNLSFLDVELGEYIRKTKLKVLLFLKTTSTTKRSAKRQSCIIFGGVLLERTKAWLKRCEEKISNALLAWNSPFYVEAKECGERWGLLDVIKYFDIFSGKPRVARLKNYCSKHSNKEESNSAGDINDTINYGAHCVHTSNVNMKSPWDDFLPIKEQIKDESDASNYEDEIVKTEMIYNAYPGKMESASYHYTQENKFQEDIALHMEEVGNVKPRIVLNMLRKEDIVWPMEEDEFNTSDYKDEIVNTKMKFYDSSLEKSDSTHYIPENKSQPGKALVGGKGSPFGRLKENSCIRLAKKMKRLVRANDSPMHKRFPMPNGIIQSSLMNFPSVSRNLCGLNTSGSPQCSLSCMRVHKLGISSVSCGGLKI</sequence>
<dbReference type="AlphaFoldDB" id="A0A7R9JXR3"/>
<reference evidence="2" key="1">
    <citation type="submission" date="2020-11" db="EMBL/GenBank/DDBJ databases">
        <authorList>
            <person name="Tran Van P."/>
        </authorList>
    </citation>
    <scope>NUCLEOTIDE SEQUENCE</scope>
</reference>
<gene>
    <name evidence="2" type="ORF">TGEB3V08_LOCUS5317</name>
</gene>